<dbReference type="HOGENOM" id="CLU_3033045_0_0_1"/>
<name>A0A0D0DWC0_9AGAM</name>
<proteinExistence type="predicted"/>
<evidence type="ECO:0000313" key="2">
    <source>
        <dbReference type="EMBL" id="KIK99603.1"/>
    </source>
</evidence>
<gene>
    <name evidence="2" type="ORF">PAXRUDRAFT_822597</name>
</gene>
<sequence length="55" mass="6778">MGPDSDSRRQTPDNPRKQKFLERTNEPVERYHVTVRYEWKWEMTSSYNTMTRKGR</sequence>
<evidence type="ECO:0000256" key="1">
    <source>
        <dbReference type="SAM" id="MobiDB-lite"/>
    </source>
</evidence>
<keyword evidence="3" id="KW-1185">Reference proteome</keyword>
<protein>
    <submittedName>
        <fullName evidence="2">Uncharacterized protein</fullName>
    </submittedName>
</protein>
<dbReference type="Proteomes" id="UP000054538">
    <property type="component" value="Unassembled WGS sequence"/>
</dbReference>
<dbReference type="AlphaFoldDB" id="A0A0D0DWC0"/>
<dbReference type="EMBL" id="KN824855">
    <property type="protein sequence ID" value="KIK99603.1"/>
    <property type="molecule type" value="Genomic_DNA"/>
</dbReference>
<dbReference type="InParanoid" id="A0A0D0DWC0"/>
<reference evidence="2 3" key="1">
    <citation type="submission" date="2014-04" db="EMBL/GenBank/DDBJ databases">
        <authorList>
            <consortium name="DOE Joint Genome Institute"/>
            <person name="Kuo A."/>
            <person name="Kohler A."/>
            <person name="Jargeat P."/>
            <person name="Nagy L.G."/>
            <person name="Floudas D."/>
            <person name="Copeland A."/>
            <person name="Barry K.W."/>
            <person name="Cichocki N."/>
            <person name="Veneault-Fourrey C."/>
            <person name="LaButti K."/>
            <person name="Lindquist E.A."/>
            <person name="Lipzen A."/>
            <person name="Lundell T."/>
            <person name="Morin E."/>
            <person name="Murat C."/>
            <person name="Sun H."/>
            <person name="Tunlid A."/>
            <person name="Henrissat B."/>
            <person name="Grigoriev I.V."/>
            <person name="Hibbett D.S."/>
            <person name="Martin F."/>
            <person name="Nordberg H.P."/>
            <person name="Cantor M.N."/>
            <person name="Hua S.X."/>
        </authorList>
    </citation>
    <scope>NUCLEOTIDE SEQUENCE [LARGE SCALE GENOMIC DNA]</scope>
    <source>
        <strain evidence="2 3">Ve08.2h10</strain>
    </source>
</reference>
<reference evidence="3" key="2">
    <citation type="submission" date="2015-01" db="EMBL/GenBank/DDBJ databases">
        <title>Evolutionary Origins and Diversification of the Mycorrhizal Mutualists.</title>
        <authorList>
            <consortium name="DOE Joint Genome Institute"/>
            <consortium name="Mycorrhizal Genomics Consortium"/>
            <person name="Kohler A."/>
            <person name="Kuo A."/>
            <person name="Nagy L.G."/>
            <person name="Floudas D."/>
            <person name="Copeland A."/>
            <person name="Barry K.W."/>
            <person name="Cichocki N."/>
            <person name="Veneault-Fourrey C."/>
            <person name="LaButti K."/>
            <person name="Lindquist E.A."/>
            <person name="Lipzen A."/>
            <person name="Lundell T."/>
            <person name="Morin E."/>
            <person name="Murat C."/>
            <person name="Riley R."/>
            <person name="Ohm R."/>
            <person name="Sun H."/>
            <person name="Tunlid A."/>
            <person name="Henrissat B."/>
            <person name="Grigoriev I.V."/>
            <person name="Hibbett D.S."/>
            <person name="Martin F."/>
        </authorList>
    </citation>
    <scope>NUCLEOTIDE SEQUENCE [LARGE SCALE GENOMIC DNA]</scope>
    <source>
        <strain evidence="3">Ve08.2h10</strain>
    </source>
</reference>
<feature type="region of interest" description="Disordered" evidence="1">
    <location>
        <begin position="1"/>
        <end position="25"/>
    </location>
</feature>
<accession>A0A0D0DWC0</accession>
<organism evidence="2 3">
    <name type="scientific">Paxillus rubicundulus Ve08.2h10</name>
    <dbReference type="NCBI Taxonomy" id="930991"/>
    <lineage>
        <taxon>Eukaryota</taxon>
        <taxon>Fungi</taxon>
        <taxon>Dikarya</taxon>
        <taxon>Basidiomycota</taxon>
        <taxon>Agaricomycotina</taxon>
        <taxon>Agaricomycetes</taxon>
        <taxon>Agaricomycetidae</taxon>
        <taxon>Boletales</taxon>
        <taxon>Paxilineae</taxon>
        <taxon>Paxillaceae</taxon>
        <taxon>Paxillus</taxon>
    </lineage>
</organism>
<evidence type="ECO:0000313" key="3">
    <source>
        <dbReference type="Proteomes" id="UP000054538"/>
    </source>
</evidence>